<dbReference type="PANTHER" id="PTHR12756:SF45">
    <property type="entry name" value="CYTOSOLIC CARBOXYPEPTIDASE NNA1"/>
    <property type="match status" value="1"/>
</dbReference>
<dbReference type="GO" id="GO:0008270">
    <property type="term" value="F:zinc ion binding"/>
    <property type="evidence" value="ECO:0007669"/>
    <property type="project" value="InterPro"/>
</dbReference>
<feature type="compositionally biased region" description="Polar residues" evidence="4">
    <location>
        <begin position="640"/>
        <end position="649"/>
    </location>
</feature>
<proteinExistence type="inferred from homology"/>
<dbReference type="Gene3D" id="2.60.40.3120">
    <property type="match status" value="1"/>
</dbReference>
<dbReference type="Proteomes" id="UP000324800">
    <property type="component" value="Unassembled WGS sequence"/>
</dbReference>
<protein>
    <submittedName>
        <fullName evidence="6">Putative Cytosolic carboxypeptidase Nna1</fullName>
    </submittedName>
</protein>
<dbReference type="PANTHER" id="PTHR12756">
    <property type="entry name" value="CYTOSOLIC CARBOXYPEPTIDASE"/>
    <property type="match status" value="1"/>
</dbReference>
<feature type="domain" description="Peptidase M14" evidence="5">
    <location>
        <begin position="245"/>
        <end position="505"/>
    </location>
</feature>
<dbReference type="OrthoDB" id="10253041at2759"/>
<reference evidence="6 7" key="1">
    <citation type="submission" date="2019-03" db="EMBL/GenBank/DDBJ databases">
        <title>Single cell metagenomics reveals metabolic interactions within the superorganism composed of flagellate Streblomastix strix and complex community of Bacteroidetes bacteria on its surface.</title>
        <authorList>
            <person name="Treitli S.C."/>
            <person name="Kolisko M."/>
            <person name="Husnik F."/>
            <person name="Keeling P."/>
            <person name="Hampl V."/>
        </authorList>
    </citation>
    <scope>NUCLEOTIDE SEQUENCE [LARGE SCALE GENOMIC DNA]</scope>
    <source>
        <strain evidence="6">ST1C</strain>
    </source>
</reference>
<feature type="region of interest" description="Disordered" evidence="4">
    <location>
        <begin position="581"/>
        <end position="649"/>
    </location>
</feature>
<dbReference type="InterPro" id="IPR000834">
    <property type="entry name" value="Peptidase_M14"/>
</dbReference>
<evidence type="ECO:0000256" key="4">
    <source>
        <dbReference type="SAM" id="MobiDB-lite"/>
    </source>
</evidence>
<dbReference type="GO" id="GO:0006508">
    <property type="term" value="P:proteolysis"/>
    <property type="evidence" value="ECO:0007669"/>
    <property type="project" value="InterPro"/>
</dbReference>
<evidence type="ECO:0000259" key="5">
    <source>
        <dbReference type="PROSITE" id="PS52035"/>
    </source>
</evidence>
<evidence type="ECO:0000313" key="7">
    <source>
        <dbReference type="Proteomes" id="UP000324800"/>
    </source>
</evidence>
<dbReference type="SUPFAM" id="SSF53187">
    <property type="entry name" value="Zn-dependent exopeptidases"/>
    <property type="match status" value="1"/>
</dbReference>
<feature type="active site" description="Proton donor/acceptor" evidence="3">
    <location>
        <position position="479"/>
    </location>
</feature>
<feature type="region of interest" description="Disordered" evidence="4">
    <location>
        <begin position="1"/>
        <end position="25"/>
    </location>
</feature>
<comment type="caution">
    <text evidence="6">The sequence shown here is derived from an EMBL/GenBank/DDBJ whole genome shotgun (WGS) entry which is preliminary data.</text>
</comment>
<dbReference type="GO" id="GO:0004181">
    <property type="term" value="F:metallocarboxypeptidase activity"/>
    <property type="evidence" value="ECO:0007669"/>
    <property type="project" value="InterPro"/>
</dbReference>
<comment type="cofactor">
    <cofactor evidence="1">
        <name>Zn(2+)</name>
        <dbReference type="ChEBI" id="CHEBI:29105"/>
    </cofactor>
</comment>
<evidence type="ECO:0000256" key="1">
    <source>
        <dbReference type="ARBA" id="ARBA00001947"/>
    </source>
</evidence>
<dbReference type="EMBL" id="SNRW01009287">
    <property type="protein sequence ID" value="KAA6378230.1"/>
    <property type="molecule type" value="Genomic_DNA"/>
</dbReference>
<evidence type="ECO:0000256" key="3">
    <source>
        <dbReference type="PROSITE-ProRule" id="PRU01379"/>
    </source>
</evidence>
<feature type="compositionally biased region" description="Basic residues" evidence="4">
    <location>
        <begin position="584"/>
        <end position="597"/>
    </location>
</feature>
<name>A0A5J4V7A4_9EUKA</name>
<gene>
    <name evidence="6" type="ORF">EZS28_026243</name>
</gene>
<keyword evidence="6" id="KW-0645">Protease</keyword>
<organism evidence="6 7">
    <name type="scientific">Streblomastix strix</name>
    <dbReference type="NCBI Taxonomy" id="222440"/>
    <lineage>
        <taxon>Eukaryota</taxon>
        <taxon>Metamonada</taxon>
        <taxon>Preaxostyla</taxon>
        <taxon>Oxymonadida</taxon>
        <taxon>Streblomastigidae</taxon>
        <taxon>Streblomastix</taxon>
    </lineage>
</organism>
<feature type="compositionally biased region" description="Basic and acidic residues" evidence="4">
    <location>
        <begin position="623"/>
        <end position="635"/>
    </location>
</feature>
<keyword evidence="6" id="KW-0121">Carboxypeptidase</keyword>
<sequence>MIRDELLPRPNVSFRDEPPRTGTNQSLMAQPVLLPNQYSLSEPLVQPRDGIESEMQQKDLERGFGIKVVLDRVVYDIPDPKIGSIPTNIETDGSVGNVMHNYYYTLESPDDITLQFESRYECGNLKKVTQIFPFEYDLQMRSDTCTKGHTQWYYFSVTNTRKDTKYRFNITNYQKPGSLVTNGMRPLMYSELLAKETGIGWHRVGEDIAYYANSQKKKVNVPYTLTFSLKFQYGQGDTCYFAYHFPFSYTDLQNHLRLIEKDPLRKNNMRRRQLCQTIAGNNVDLITITSFSAEQMKQKKGIVLTARVHPGETGASYMMKGILDFLTGPSLDARILRDNFIFKIVPMLNPDGVIVGNHRTNLAGLDLNRQWISPSRRTSPTILATKQMIKRFTEDREVILFCDLHGHARKRNVFMFGCENIGASPTLLLQERIFPRMLHKNAHIFSYNDCDFKVRKNKEGAARIVVWREFQLTNSFTMEASFAGSTFGKYNNIHYDPFILESSNVPINTKKEKDKDKEDDEEGNNETDESEYTEDESENDANEQGKVSGINNEDNNQNIQDKQIQGNNKIIEQGGGLWVDKQLKGKKKKKKKKKKKDKEKEKDKGQKKKQSQQQSQEGIGIGIDKKNKEEKDKSKPKGSASFNVMQFGD</sequence>
<evidence type="ECO:0000256" key="2">
    <source>
        <dbReference type="ARBA" id="ARBA00005988"/>
    </source>
</evidence>
<dbReference type="AlphaFoldDB" id="A0A5J4V7A4"/>
<dbReference type="PROSITE" id="PS52035">
    <property type="entry name" value="PEPTIDASE_M14"/>
    <property type="match status" value="1"/>
</dbReference>
<dbReference type="Gene3D" id="3.40.630.10">
    <property type="entry name" value="Zn peptidases"/>
    <property type="match status" value="1"/>
</dbReference>
<dbReference type="InterPro" id="IPR040626">
    <property type="entry name" value="Pepdidase_M14_N"/>
</dbReference>
<comment type="similarity">
    <text evidence="2 3">Belongs to the peptidase M14 family.</text>
</comment>
<dbReference type="Pfam" id="PF18027">
    <property type="entry name" value="Pepdidase_M14_N"/>
    <property type="match status" value="1"/>
</dbReference>
<feature type="region of interest" description="Disordered" evidence="4">
    <location>
        <begin position="507"/>
        <end position="557"/>
    </location>
</feature>
<dbReference type="Pfam" id="PF00246">
    <property type="entry name" value="Peptidase_M14"/>
    <property type="match status" value="1"/>
</dbReference>
<accession>A0A5J4V7A4</accession>
<evidence type="ECO:0000313" key="6">
    <source>
        <dbReference type="EMBL" id="KAA6378230.1"/>
    </source>
</evidence>
<feature type="compositionally biased region" description="Acidic residues" evidence="4">
    <location>
        <begin position="517"/>
        <end position="541"/>
    </location>
</feature>
<keyword evidence="6" id="KW-0378">Hydrolase</keyword>
<dbReference type="InterPro" id="IPR050821">
    <property type="entry name" value="Cytosolic_carboxypeptidase"/>
</dbReference>